<dbReference type="Gene3D" id="1.20.1250.20">
    <property type="entry name" value="MFS general substrate transporter like domains"/>
    <property type="match status" value="1"/>
</dbReference>
<keyword evidence="6 9" id="KW-1133">Transmembrane helix</keyword>
<dbReference type="RefSeq" id="XP_026750546.1">
    <property type="nucleotide sequence ID" value="XM_026894745.3"/>
</dbReference>
<keyword evidence="7 9" id="KW-0472">Membrane</keyword>
<dbReference type="InterPro" id="IPR005828">
    <property type="entry name" value="MFS_sugar_transport-like"/>
</dbReference>
<protein>
    <submittedName>
        <fullName evidence="12">Facilitated trehalose transporter Tret1-like</fullName>
    </submittedName>
</protein>
<dbReference type="GO" id="GO:0005886">
    <property type="term" value="C:plasma membrane"/>
    <property type="evidence" value="ECO:0007669"/>
    <property type="project" value="UniProtKB-SubCell"/>
</dbReference>
<dbReference type="InterPro" id="IPR020846">
    <property type="entry name" value="MFS_dom"/>
</dbReference>
<dbReference type="PANTHER" id="PTHR48021:SF33">
    <property type="entry name" value="AT22075P-RELATED"/>
    <property type="match status" value="1"/>
</dbReference>
<name>A0A6J1WC32_GALME</name>
<dbReference type="InterPro" id="IPR036259">
    <property type="entry name" value="MFS_trans_sf"/>
</dbReference>
<feature type="transmembrane region" description="Helical" evidence="9">
    <location>
        <begin position="60"/>
        <end position="82"/>
    </location>
</feature>
<feature type="transmembrane region" description="Helical" evidence="9">
    <location>
        <begin position="148"/>
        <end position="166"/>
    </location>
</feature>
<dbReference type="InterPro" id="IPR050549">
    <property type="entry name" value="MFS_Trehalose_Transporter"/>
</dbReference>
<dbReference type="KEGG" id="gmw:113511143"/>
<evidence type="ECO:0000256" key="6">
    <source>
        <dbReference type="ARBA" id="ARBA00022989"/>
    </source>
</evidence>
<evidence type="ECO:0000256" key="8">
    <source>
        <dbReference type="SAM" id="MobiDB-lite"/>
    </source>
</evidence>
<evidence type="ECO:0000256" key="7">
    <source>
        <dbReference type="ARBA" id="ARBA00023136"/>
    </source>
</evidence>
<feature type="domain" description="Major facilitator superfamily (MFS) profile" evidence="10">
    <location>
        <begin position="17"/>
        <end position="452"/>
    </location>
</feature>
<feature type="transmembrane region" description="Helical" evidence="9">
    <location>
        <begin position="429"/>
        <end position="448"/>
    </location>
</feature>
<evidence type="ECO:0000256" key="9">
    <source>
        <dbReference type="SAM" id="Phobius"/>
    </source>
</evidence>
<feature type="transmembrane region" description="Helical" evidence="9">
    <location>
        <begin position="89"/>
        <end position="105"/>
    </location>
</feature>
<reference evidence="12" key="1">
    <citation type="submission" date="2025-08" db="UniProtKB">
        <authorList>
            <consortium name="RefSeq"/>
        </authorList>
    </citation>
    <scope>IDENTIFICATION</scope>
    <source>
        <tissue evidence="12">Whole larvae</tissue>
    </source>
</reference>
<evidence type="ECO:0000256" key="1">
    <source>
        <dbReference type="ARBA" id="ARBA00004651"/>
    </source>
</evidence>
<keyword evidence="11" id="KW-1185">Reference proteome</keyword>
<dbReference type="PANTHER" id="PTHR48021">
    <property type="match status" value="1"/>
</dbReference>
<keyword evidence="5 9" id="KW-0812">Transmembrane</keyword>
<sequence>MKKYYCIFGEGSKIHQVICAILINLPVFSYGTTLGWMSPMSLLLQSNDSPRQPPLTDTEISWMASVAYLVCIATDFVIGYMGDKIGRKLTLIFVSASTACCWIIKLSSMEVWAFVLARAIVGFPMAGAFVTCPLYTKEISEDSIRGSLASFVILFHTTGNLFLYIIGDIFSYNTILWICLALPTIHILLFMMMPESPSYLVKRGKLQEAASVLAWLRCREEEDIVIKQELERIRQELKKDEESSKFVLKAILTDKIVFRTFCIAMVVALGREVCGAVPVINFAGDIFSSSSKGTGLLMTPNQQAMVLGAVQVAGSSFASSVVERSGRKPLLFITSLVSGLSMCILASWFVARDFGLLAPAWLPVVTLCVCIFCDSSGLLPVSVIINGEMFSFKYRGTVMAAATAAGSLVAFLETLFFKPLAKSMGIHVAFYFFGILCLFVAVYVILVLPETKMKSVEEIQDKLKTKKEREEDKRKLEENGGNKETC</sequence>
<feature type="transmembrane region" description="Helical" evidence="9">
    <location>
        <begin position="304"/>
        <end position="322"/>
    </location>
</feature>
<feature type="transmembrane region" description="Helical" evidence="9">
    <location>
        <begin position="21"/>
        <end position="40"/>
    </location>
</feature>
<feature type="transmembrane region" description="Helical" evidence="9">
    <location>
        <begin position="111"/>
        <end position="136"/>
    </location>
</feature>
<dbReference type="OrthoDB" id="6612291at2759"/>
<dbReference type="FunFam" id="1.20.1250.20:FF:000218">
    <property type="entry name" value="facilitated trehalose transporter Tret1"/>
    <property type="match status" value="1"/>
</dbReference>
<evidence type="ECO:0000256" key="5">
    <source>
        <dbReference type="ARBA" id="ARBA00022692"/>
    </source>
</evidence>
<keyword evidence="4" id="KW-0762">Sugar transport</keyword>
<evidence type="ECO:0000256" key="4">
    <source>
        <dbReference type="ARBA" id="ARBA00022597"/>
    </source>
</evidence>
<dbReference type="GO" id="GO:0022857">
    <property type="term" value="F:transmembrane transporter activity"/>
    <property type="evidence" value="ECO:0007669"/>
    <property type="project" value="InterPro"/>
</dbReference>
<dbReference type="GeneID" id="113511143"/>
<comment type="subcellular location">
    <subcellularLocation>
        <location evidence="1">Cell membrane</location>
        <topology evidence="1">Multi-pass membrane protein</topology>
    </subcellularLocation>
</comment>
<feature type="transmembrane region" description="Helical" evidence="9">
    <location>
        <begin position="256"/>
        <end position="284"/>
    </location>
</feature>
<proteinExistence type="predicted"/>
<feature type="transmembrane region" description="Helical" evidence="9">
    <location>
        <begin position="397"/>
        <end position="417"/>
    </location>
</feature>
<feature type="transmembrane region" description="Helical" evidence="9">
    <location>
        <begin position="172"/>
        <end position="193"/>
    </location>
</feature>
<dbReference type="PROSITE" id="PS50850">
    <property type="entry name" value="MFS"/>
    <property type="match status" value="1"/>
</dbReference>
<evidence type="ECO:0000313" key="12">
    <source>
        <dbReference type="RefSeq" id="XP_026750546.1"/>
    </source>
</evidence>
<dbReference type="InParanoid" id="A0A6J1WC32"/>
<dbReference type="AlphaFoldDB" id="A0A6J1WC32"/>
<evidence type="ECO:0000256" key="2">
    <source>
        <dbReference type="ARBA" id="ARBA00022448"/>
    </source>
</evidence>
<evidence type="ECO:0000256" key="3">
    <source>
        <dbReference type="ARBA" id="ARBA00022475"/>
    </source>
</evidence>
<accession>A0A6J1WC32</accession>
<dbReference type="Pfam" id="PF00083">
    <property type="entry name" value="Sugar_tr"/>
    <property type="match status" value="1"/>
</dbReference>
<keyword evidence="2" id="KW-0813">Transport</keyword>
<dbReference type="SUPFAM" id="SSF103473">
    <property type="entry name" value="MFS general substrate transporter"/>
    <property type="match status" value="1"/>
</dbReference>
<evidence type="ECO:0000259" key="10">
    <source>
        <dbReference type="PROSITE" id="PS50850"/>
    </source>
</evidence>
<organism evidence="11 12">
    <name type="scientific">Galleria mellonella</name>
    <name type="common">Greater wax moth</name>
    <dbReference type="NCBI Taxonomy" id="7137"/>
    <lineage>
        <taxon>Eukaryota</taxon>
        <taxon>Metazoa</taxon>
        <taxon>Ecdysozoa</taxon>
        <taxon>Arthropoda</taxon>
        <taxon>Hexapoda</taxon>
        <taxon>Insecta</taxon>
        <taxon>Pterygota</taxon>
        <taxon>Neoptera</taxon>
        <taxon>Endopterygota</taxon>
        <taxon>Lepidoptera</taxon>
        <taxon>Glossata</taxon>
        <taxon>Ditrysia</taxon>
        <taxon>Pyraloidea</taxon>
        <taxon>Pyralidae</taxon>
        <taxon>Galleriinae</taxon>
        <taxon>Galleria</taxon>
    </lineage>
</organism>
<gene>
    <name evidence="12" type="primary">LOC113511143</name>
</gene>
<feature type="transmembrane region" description="Helical" evidence="9">
    <location>
        <begin position="361"/>
        <end position="385"/>
    </location>
</feature>
<feature type="transmembrane region" description="Helical" evidence="9">
    <location>
        <begin position="329"/>
        <end position="349"/>
    </location>
</feature>
<evidence type="ECO:0000313" key="11">
    <source>
        <dbReference type="Proteomes" id="UP001652740"/>
    </source>
</evidence>
<dbReference type="Proteomes" id="UP001652740">
    <property type="component" value="Unplaced"/>
</dbReference>
<keyword evidence="3" id="KW-1003">Cell membrane</keyword>
<feature type="region of interest" description="Disordered" evidence="8">
    <location>
        <begin position="464"/>
        <end position="486"/>
    </location>
</feature>